<dbReference type="eggNOG" id="COG0515">
    <property type="taxonomic scope" value="Bacteria"/>
</dbReference>
<proteinExistence type="predicted"/>
<dbReference type="OrthoDB" id="5464673at2"/>
<evidence type="ECO:0008006" key="4">
    <source>
        <dbReference type="Google" id="ProtNLM"/>
    </source>
</evidence>
<feature type="signal peptide" evidence="1">
    <location>
        <begin position="1"/>
        <end position="18"/>
    </location>
</feature>
<dbReference type="PANTHER" id="PTHR37841:SF1">
    <property type="entry name" value="DUF3298 DOMAIN-CONTAINING PROTEIN"/>
    <property type="match status" value="1"/>
</dbReference>
<reference evidence="2 3" key="1">
    <citation type="submission" date="2014-07" db="EMBL/GenBank/DDBJ databases">
        <title>Epilithonimonas lactis LMG 22401 Genome.</title>
        <authorList>
            <person name="Pipes S.E."/>
            <person name="Stropko S.J."/>
        </authorList>
    </citation>
    <scope>NUCLEOTIDE SEQUENCE [LARGE SCALE GENOMIC DNA]</scope>
    <source>
        <strain evidence="2 3">LMG 24401</strain>
    </source>
</reference>
<dbReference type="AlphaFoldDB" id="A0A085BMQ2"/>
<keyword evidence="3" id="KW-1185">Reference proteome</keyword>
<dbReference type="Pfam" id="PF14903">
    <property type="entry name" value="WG_beta_rep"/>
    <property type="match status" value="4"/>
</dbReference>
<evidence type="ECO:0000256" key="1">
    <source>
        <dbReference type="SAM" id="SignalP"/>
    </source>
</evidence>
<dbReference type="STRING" id="421072.SAMN04488097_1777"/>
<feature type="chain" id="PRO_5001787151" description="WG containing repeat-containing protein" evidence="1">
    <location>
        <begin position="19"/>
        <end position="289"/>
    </location>
</feature>
<dbReference type="PANTHER" id="PTHR37841">
    <property type="entry name" value="GLR2918 PROTEIN"/>
    <property type="match status" value="1"/>
</dbReference>
<evidence type="ECO:0000313" key="2">
    <source>
        <dbReference type="EMBL" id="KFC23747.1"/>
    </source>
</evidence>
<evidence type="ECO:0000313" key="3">
    <source>
        <dbReference type="Proteomes" id="UP000028623"/>
    </source>
</evidence>
<dbReference type="RefSeq" id="WP_034973754.1">
    <property type="nucleotide sequence ID" value="NZ_FOFI01000002.1"/>
</dbReference>
<accession>A0A085BMQ2</accession>
<gene>
    <name evidence="2" type="ORF">IO89_04035</name>
</gene>
<comment type="caution">
    <text evidence="2">The sequence shown here is derived from an EMBL/GenBank/DDBJ whole genome shotgun (WGS) entry which is preliminary data.</text>
</comment>
<dbReference type="Proteomes" id="UP000028623">
    <property type="component" value="Unassembled WGS sequence"/>
</dbReference>
<name>A0A085BMQ2_9FLAO</name>
<keyword evidence="1" id="KW-0732">Signal</keyword>
<protein>
    <recommendedName>
        <fullName evidence="4">WG containing repeat-containing protein</fullName>
    </recommendedName>
</protein>
<organism evidence="2 3">
    <name type="scientific">Epilithonimonas lactis</name>
    <dbReference type="NCBI Taxonomy" id="421072"/>
    <lineage>
        <taxon>Bacteria</taxon>
        <taxon>Pseudomonadati</taxon>
        <taxon>Bacteroidota</taxon>
        <taxon>Flavobacteriia</taxon>
        <taxon>Flavobacteriales</taxon>
        <taxon>Weeksellaceae</taxon>
        <taxon>Chryseobacterium group</taxon>
        <taxon>Epilithonimonas</taxon>
    </lineage>
</organism>
<dbReference type="EMBL" id="JPLY01000001">
    <property type="protein sequence ID" value="KFC23747.1"/>
    <property type="molecule type" value="Genomic_DNA"/>
</dbReference>
<sequence>MKYKILFTFLFTLTLISAQSLRPFQIDSLFGYKNVSDKIVIKPQFQYASKFIYDYAVVAKNEKFGIINSRNDQLIDYKYEFLMPLDSSEVLYGKRGKYFGEFLLGVLTLKEEIKIQDIYSSIEKKNRLYIVQLDDSQIISKDENGAMRKMKSKYGLLDSDGKILIPCNYSNITWKTSKILDVSKDLETNDHALFNIEGKQITDFGFMVFGDFKDGLAKARIDNKFGFIDENGKIIIPIKYDYCNEFEDGFSIIESNKKYGAINTKGKIIIEPLYEFEIVKKKLEENIKQ</sequence>
<dbReference type="InterPro" id="IPR032774">
    <property type="entry name" value="WG_beta_rep"/>
</dbReference>